<feature type="compositionally biased region" description="Polar residues" evidence="2">
    <location>
        <begin position="452"/>
        <end position="463"/>
    </location>
</feature>
<feature type="coiled-coil region" evidence="1">
    <location>
        <begin position="117"/>
        <end position="418"/>
    </location>
</feature>
<keyword evidence="1" id="KW-0175">Coiled coil</keyword>
<evidence type="ECO:0000313" key="4">
    <source>
        <dbReference type="Proteomes" id="UP000683000"/>
    </source>
</evidence>
<dbReference type="Proteomes" id="UP000683000">
    <property type="component" value="Unassembled WGS sequence"/>
</dbReference>
<evidence type="ECO:0000256" key="1">
    <source>
        <dbReference type="SAM" id="Coils"/>
    </source>
</evidence>
<dbReference type="EMBL" id="JAGFBS010000008">
    <property type="protein sequence ID" value="KAG6377679.1"/>
    <property type="molecule type" value="Genomic_DNA"/>
</dbReference>
<evidence type="ECO:0000313" key="3">
    <source>
        <dbReference type="EMBL" id="KAG6377679.1"/>
    </source>
</evidence>
<feature type="compositionally biased region" description="Polar residues" evidence="2">
    <location>
        <begin position="39"/>
        <end position="48"/>
    </location>
</feature>
<feature type="region of interest" description="Disordered" evidence="2">
    <location>
        <begin position="1"/>
        <end position="65"/>
    </location>
</feature>
<dbReference type="Gene3D" id="1.10.287.1490">
    <property type="match status" value="1"/>
</dbReference>
<evidence type="ECO:0000256" key="2">
    <source>
        <dbReference type="SAM" id="MobiDB-lite"/>
    </source>
</evidence>
<name>A0A8I2YR06_9AGAM</name>
<protein>
    <submittedName>
        <fullName evidence="3">Uncharacterized protein</fullName>
    </submittedName>
</protein>
<feature type="compositionally biased region" description="Basic and acidic residues" evidence="2">
    <location>
        <begin position="10"/>
        <end position="23"/>
    </location>
</feature>
<dbReference type="AlphaFoldDB" id="A0A8I2YR06"/>
<dbReference type="PANTHER" id="PTHR23159:SF60">
    <property type="entry name" value="SPINDLE ASSEMBLY ABNORMAL PROTEIN 4"/>
    <property type="match status" value="1"/>
</dbReference>
<proteinExistence type="predicted"/>
<accession>A0A8I2YR06</accession>
<reference evidence="3" key="1">
    <citation type="submission" date="2021-03" db="EMBL/GenBank/DDBJ databases">
        <title>Evolutionary innovations through gain and loss of genes in the ectomycorrhizal Boletales.</title>
        <authorList>
            <person name="Wu G."/>
            <person name="Miyauchi S."/>
            <person name="Morin E."/>
            <person name="Yang Z.-L."/>
            <person name="Xu J."/>
            <person name="Martin F.M."/>
        </authorList>
    </citation>
    <scope>NUCLEOTIDE SEQUENCE</scope>
    <source>
        <strain evidence="3">BR01</strain>
    </source>
</reference>
<keyword evidence="4" id="KW-1185">Reference proteome</keyword>
<feature type="compositionally biased region" description="Polar residues" evidence="2">
    <location>
        <begin position="530"/>
        <end position="539"/>
    </location>
</feature>
<sequence length="563" mass="62917">MWSRISSALKPREGNDSDPDHSDAQSTASHSQPDPFHTDATTYYTHQSPPTPPPGAHSRTASREEDMIWSLRTQLALQQEMCAQFEVDLGARDELVEALTIRLDASEKENDKRKSVLRSWKKKAADLEKLCRHLEEEVDNSRQESMERSIMDEASGEALRQLHRQISQLEREKKDIEAERNSLVQTVGNAEAEIIRLRENLDTDEDDGEEVFQLRDQISRLEREKSEVEGQRNSLAQAVEKADAGISQLRGELSATDEASVEALRYLQSQISQLEQEKTDLLVERDALAQAKERADAEVLELQEANREALCRLHDQISQLEREKSEVEAERNGLAQTMEKTEADVLRLNDELGVTNEASTEAQRRLHDQVSHLERAKADVEAERDDFSSEIARLRAHIQQLQKKSADMEVTIVQLNKQLDQDKEDIGGLNIALESKQQELELVKRKHGVRSTVGSTSGRTNSAPPVPGKHAVPPSTVLRASAVGPQTSSHAPSRVPSTLGRAANTRPPVSGALRRASGSNWESKTKLSNRRLSVTSTPSETDEKENASTPVPLKHPRRSMVLA</sequence>
<dbReference type="OrthoDB" id="2593174at2759"/>
<feature type="region of interest" description="Disordered" evidence="2">
    <location>
        <begin position="444"/>
        <end position="563"/>
    </location>
</feature>
<dbReference type="PANTHER" id="PTHR23159">
    <property type="entry name" value="CENTROSOMAL PROTEIN 2"/>
    <property type="match status" value="1"/>
</dbReference>
<comment type="caution">
    <text evidence="3">The sequence shown here is derived from an EMBL/GenBank/DDBJ whole genome shotgun (WGS) entry which is preliminary data.</text>
</comment>
<gene>
    <name evidence="3" type="ORF">JVT61DRAFT_14446</name>
</gene>
<feature type="compositionally biased region" description="Basic residues" evidence="2">
    <location>
        <begin position="554"/>
        <end position="563"/>
    </location>
</feature>
<organism evidence="3 4">
    <name type="scientific">Boletus reticuloceps</name>
    <dbReference type="NCBI Taxonomy" id="495285"/>
    <lineage>
        <taxon>Eukaryota</taxon>
        <taxon>Fungi</taxon>
        <taxon>Dikarya</taxon>
        <taxon>Basidiomycota</taxon>
        <taxon>Agaricomycotina</taxon>
        <taxon>Agaricomycetes</taxon>
        <taxon>Agaricomycetidae</taxon>
        <taxon>Boletales</taxon>
        <taxon>Boletineae</taxon>
        <taxon>Boletaceae</taxon>
        <taxon>Boletoideae</taxon>
        <taxon>Boletus</taxon>
    </lineage>
</organism>